<feature type="coiled-coil region" evidence="5">
    <location>
        <begin position="79"/>
        <end position="106"/>
    </location>
</feature>
<dbReference type="InterPro" id="IPR009061">
    <property type="entry name" value="DNA-bd_dom_put_sf"/>
</dbReference>
<keyword evidence="1" id="KW-0678">Repressor</keyword>
<name>A0A5N0EB57_9NOCA</name>
<accession>A0A5N0EB57</accession>
<dbReference type="OrthoDB" id="9802039at2"/>
<dbReference type="Gene3D" id="1.10.1660.10">
    <property type="match status" value="1"/>
</dbReference>
<evidence type="ECO:0000313" key="8">
    <source>
        <dbReference type="Proteomes" id="UP000323876"/>
    </source>
</evidence>
<evidence type="ECO:0000259" key="6">
    <source>
        <dbReference type="PROSITE" id="PS50937"/>
    </source>
</evidence>
<dbReference type="SMART" id="SM00422">
    <property type="entry name" value="HTH_MERR"/>
    <property type="match status" value="1"/>
</dbReference>
<keyword evidence="4" id="KW-0804">Transcription</keyword>
<gene>
    <name evidence="7" type="ORF">F3087_32670</name>
</gene>
<dbReference type="PANTHER" id="PTHR30204:SF69">
    <property type="entry name" value="MERR-FAMILY TRANSCRIPTIONAL REGULATOR"/>
    <property type="match status" value="1"/>
</dbReference>
<reference evidence="7 8" key="1">
    <citation type="submission" date="2019-09" db="EMBL/GenBank/DDBJ databases">
        <authorList>
            <person name="Wang X."/>
        </authorList>
    </citation>
    <scope>NUCLEOTIDE SEQUENCE [LARGE SCALE GENOMIC DNA]</scope>
    <source>
        <strain evidence="7 8">CICC 11023</strain>
    </source>
</reference>
<dbReference type="GO" id="GO:0003700">
    <property type="term" value="F:DNA-binding transcription factor activity"/>
    <property type="evidence" value="ECO:0007669"/>
    <property type="project" value="InterPro"/>
</dbReference>
<dbReference type="EMBL" id="VXLC01000018">
    <property type="protein sequence ID" value="KAA8884731.1"/>
    <property type="molecule type" value="Genomic_DNA"/>
</dbReference>
<proteinExistence type="predicted"/>
<keyword evidence="5" id="KW-0175">Coiled coil</keyword>
<evidence type="ECO:0000256" key="3">
    <source>
        <dbReference type="ARBA" id="ARBA00023125"/>
    </source>
</evidence>
<comment type="caution">
    <text evidence="7">The sequence shown here is derived from an EMBL/GenBank/DDBJ whole genome shotgun (WGS) entry which is preliminary data.</text>
</comment>
<evidence type="ECO:0000256" key="1">
    <source>
        <dbReference type="ARBA" id="ARBA00022491"/>
    </source>
</evidence>
<dbReference type="PROSITE" id="PS50937">
    <property type="entry name" value="HTH_MERR_2"/>
    <property type="match status" value="1"/>
</dbReference>
<keyword evidence="3" id="KW-0238">DNA-binding</keyword>
<organism evidence="7 8">
    <name type="scientific">Nocardia colli</name>
    <dbReference type="NCBI Taxonomy" id="2545717"/>
    <lineage>
        <taxon>Bacteria</taxon>
        <taxon>Bacillati</taxon>
        <taxon>Actinomycetota</taxon>
        <taxon>Actinomycetes</taxon>
        <taxon>Mycobacteriales</taxon>
        <taxon>Nocardiaceae</taxon>
        <taxon>Nocardia</taxon>
    </lineage>
</organism>
<dbReference type="PANTHER" id="PTHR30204">
    <property type="entry name" value="REDOX-CYCLING DRUG-SENSING TRANSCRIPTIONAL ACTIVATOR SOXR"/>
    <property type="match status" value="1"/>
</dbReference>
<feature type="domain" description="HTH merR-type" evidence="6">
    <location>
        <begin position="10"/>
        <end position="75"/>
    </location>
</feature>
<evidence type="ECO:0000256" key="4">
    <source>
        <dbReference type="ARBA" id="ARBA00023163"/>
    </source>
</evidence>
<dbReference type="GO" id="GO:0003677">
    <property type="term" value="F:DNA binding"/>
    <property type="evidence" value="ECO:0007669"/>
    <property type="project" value="UniProtKB-KW"/>
</dbReference>
<dbReference type="InterPro" id="IPR000551">
    <property type="entry name" value="MerR-type_HTH_dom"/>
</dbReference>
<keyword evidence="8" id="KW-1185">Reference proteome</keyword>
<protein>
    <submittedName>
        <fullName evidence="7">MerR family transcriptional regulator</fullName>
    </submittedName>
</protein>
<dbReference type="RefSeq" id="WP_150405949.1">
    <property type="nucleotide sequence ID" value="NZ_VXLC01000018.1"/>
</dbReference>
<sequence>MKSSDAVTGIGAAAARFGLATHVLRHWESVGLLTPQRDSAGRRRYREDDIFRVAVIQRAKEAGFTLDDIHTMLTTPDRSAVLTRQRDELQARIATAQASLDLIEHALACDHADFTTCPHFQAAVSERLFRQ</sequence>
<dbReference type="PRINTS" id="PR00040">
    <property type="entry name" value="HTHMERR"/>
</dbReference>
<evidence type="ECO:0000256" key="2">
    <source>
        <dbReference type="ARBA" id="ARBA00023015"/>
    </source>
</evidence>
<dbReference type="Proteomes" id="UP000323876">
    <property type="component" value="Unassembled WGS sequence"/>
</dbReference>
<evidence type="ECO:0000313" key="7">
    <source>
        <dbReference type="EMBL" id="KAA8884731.1"/>
    </source>
</evidence>
<keyword evidence="2" id="KW-0805">Transcription regulation</keyword>
<dbReference type="Pfam" id="PF13411">
    <property type="entry name" value="MerR_1"/>
    <property type="match status" value="1"/>
</dbReference>
<dbReference type="AlphaFoldDB" id="A0A5N0EB57"/>
<dbReference type="SUPFAM" id="SSF46955">
    <property type="entry name" value="Putative DNA-binding domain"/>
    <property type="match status" value="1"/>
</dbReference>
<evidence type="ECO:0000256" key="5">
    <source>
        <dbReference type="SAM" id="Coils"/>
    </source>
</evidence>
<dbReference type="InterPro" id="IPR047057">
    <property type="entry name" value="MerR_fam"/>
</dbReference>